<keyword evidence="10" id="KW-1185">Reference proteome</keyword>
<dbReference type="SUPFAM" id="SSF55874">
    <property type="entry name" value="ATPase domain of HSP90 chaperone/DNA topoisomerase II/histidine kinase"/>
    <property type="match status" value="1"/>
</dbReference>
<dbReference type="STRING" id="1121391.SAMN02745206_02172"/>
<proteinExistence type="predicted"/>
<feature type="compositionally biased region" description="Basic and acidic residues" evidence="7">
    <location>
        <begin position="1"/>
        <end position="19"/>
    </location>
</feature>
<dbReference type="InterPro" id="IPR003594">
    <property type="entry name" value="HATPase_dom"/>
</dbReference>
<dbReference type="SUPFAM" id="SSF63829">
    <property type="entry name" value="Calcium-dependent phosphotriesterase"/>
    <property type="match status" value="3"/>
</dbReference>
<dbReference type="EC" id="2.7.13.3" evidence="2"/>
<dbReference type="Pfam" id="PF07495">
    <property type="entry name" value="Y_Y_Y"/>
    <property type="match status" value="1"/>
</dbReference>
<feature type="coiled-coil region" evidence="6">
    <location>
        <begin position="721"/>
        <end position="755"/>
    </location>
</feature>
<dbReference type="PANTHER" id="PTHR43547:SF2">
    <property type="entry name" value="HYBRID SIGNAL TRANSDUCTION HISTIDINE KINASE C"/>
    <property type="match status" value="1"/>
</dbReference>
<dbReference type="SMART" id="SM00387">
    <property type="entry name" value="HATPase_c"/>
    <property type="match status" value="1"/>
</dbReference>
<dbReference type="CDD" id="cd00082">
    <property type="entry name" value="HisKA"/>
    <property type="match status" value="1"/>
</dbReference>
<dbReference type="FunFam" id="2.60.40.10:FF:000791">
    <property type="entry name" value="Two-component system sensor histidine kinase/response regulator"/>
    <property type="match status" value="1"/>
</dbReference>
<dbReference type="GO" id="GO:0000155">
    <property type="term" value="F:phosphorelay sensor kinase activity"/>
    <property type="evidence" value="ECO:0007669"/>
    <property type="project" value="InterPro"/>
</dbReference>
<dbReference type="SMART" id="SM00388">
    <property type="entry name" value="HisKA"/>
    <property type="match status" value="1"/>
</dbReference>
<evidence type="ECO:0000259" key="8">
    <source>
        <dbReference type="PROSITE" id="PS50109"/>
    </source>
</evidence>
<dbReference type="Gene3D" id="2.60.40.10">
    <property type="entry name" value="Immunoglobulins"/>
    <property type="match status" value="1"/>
</dbReference>
<gene>
    <name evidence="9" type="ORF">SAMN02745206_02172</name>
</gene>
<dbReference type="Proteomes" id="UP000184076">
    <property type="component" value="Unassembled WGS sequence"/>
</dbReference>
<evidence type="ECO:0000313" key="9">
    <source>
        <dbReference type="EMBL" id="SHF53073.1"/>
    </source>
</evidence>
<protein>
    <recommendedName>
        <fullName evidence="2">histidine kinase</fullName>
        <ecNumber evidence="2">2.7.13.3</ecNumber>
    </recommendedName>
</protein>
<dbReference type="FunFam" id="1.10.287.130:FF:000070">
    <property type="entry name" value="Histidine kinase sensor protein"/>
    <property type="match status" value="1"/>
</dbReference>
<keyword evidence="3" id="KW-0597">Phosphoprotein</keyword>
<dbReference type="InterPro" id="IPR005467">
    <property type="entry name" value="His_kinase_dom"/>
</dbReference>
<dbReference type="InterPro" id="IPR011110">
    <property type="entry name" value="Reg_prop"/>
</dbReference>
<dbReference type="PRINTS" id="PR00344">
    <property type="entry name" value="BCTRLSENSOR"/>
</dbReference>
<dbReference type="InterPro" id="IPR015943">
    <property type="entry name" value="WD40/YVTN_repeat-like_dom_sf"/>
</dbReference>
<dbReference type="Pfam" id="PF00512">
    <property type="entry name" value="HisKA"/>
    <property type="match status" value="1"/>
</dbReference>
<feature type="region of interest" description="Disordered" evidence="7">
    <location>
        <begin position="1"/>
        <end position="23"/>
    </location>
</feature>
<dbReference type="Gene3D" id="1.10.287.130">
    <property type="match status" value="1"/>
</dbReference>
<dbReference type="Pfam" id="PF07494">
    <property type="entry name" value="Reg_prop"/>
    <property type="match status" value="9"/>
</dbReference>
<dbReference type="InterPro" id="IPR036097">
    <property type="entry name" value="HisK_dim/P_sf"/>
</dbReference>
<evidence type="ECO:0000256" key="3">
    <source>
        <dbReference type="ARBA" id="ARBA00022553"/>
    </source>
</evidence>
<dbReference type="Pfam" id="PF02518">
    <property type="entry name" value="HATPase_c"/>
    <property type="match status" value="1"/>
</dbReference>
<name>A0A1M5CEA0_9BACT</name>
<keyword evidence="5" id="KW-0418">Kinase</keyword>
<dbReference type="PROSITE" id="PS50109">
    <property type="entry name" value="HIS_KIN"/>
    <property type="match status" value="1"/>
</dbReference>
<dbReference type="AlphaFoldDB" id="A0A1M5CEA0"/>
<dbReference type="InterPro" id="IPR036890">
    <property type="entry name" value="HATPase_C_sf"/>
</dbReference>
<dbReference type="RefSeq" id="WP_073039220.1">
    <property type="nucleotide sequence ID" value="NZ_FQVB01000020.1"/>
</dbReference>
<evidence type="ECO:0000256" key="1">
    <source>
        <dbReference type="ARBA" id="ARBA00000085"/>
    </source>
</evidence>
<dbReference type="SUPFAM" id="SSF47384">
    <property type="entry name" value="Homodimeric domain of signal transducing histidine kinase"/>
    <property type="match status" value="1"/>
</dbReference>
<dbReference type="EMBL" id="FQVB01000020">
    <property type="protein sequence ID" value="SHF53073.1"/>
    <property type="molecule type" value="Genomic_DNA"/>
</dbReference>
<evidence type="ECO:0000256" key="6">
    <source>
        <dbReference type="SAM" id="Coils"/>
    </source>
</evidence>
<dbReference type="PANTHER" id="PTHR43547">
    <property type="entry name" value="TWO-COMPONENT HISTIDINE KINASE"/>
    <property type="match status" value="1"/>
</dbReference>
<dbReference type="InterPro" id="IPR003661">
    <property type="entry name" value="HisK_dim/P_dom"/>
</dbReference>
<dbReference type="InterPro" id="IPR013783">
    <property type="entry name" value="Ig-like_fold"/>
</dbReference>
<dbReference type="OrthoDB" id="9778496at2"/>
<evidence type="ECO:0000256" key="5">
    <source>
        <dbReference type="ARBA" id="ARBA00022777"/>
    </source>
</evidence>
<keyword evidence="6" id="KW-0175">Coiled coil</keyword>
<evidence type="ECO:0000313" key="10">
    <source>
        <dbReference type="Proteomes" id="UP000184076"/>
    </source>
</evidence>
<dbReference type="Gene3D" id="2.130.10.10">
    <property type="entry name" value="YVTN repeat-like/Quinoprotein amine dehydrogenase"/>
    <property type="match status" value="3"/>
</dbReference>
<comment type="catalytic activity">
    <reaction evidence="1">
        <text>ATP + protein L-histidine = ADP + protein N-phospho-L-histidine.</text>
        <dbReference type="EC" id="2.7.13.3"/>
    </reaction>
</comment>
<organism evidence="9 10">
    <name type="scientific">Desulfacinum infernum DSM 9756</name>
    <dbReference type="NCBI Taxonomy" id="1121391"/>
    <lineage>
        <taxon>Bacteria</taxon>
        <taxon>Pseudomonadati</taxon>
        <taxon>Thermodesulfobacteriota</taxon>
        <taxon>Syntrophobacteria</taxon>
        <taxon>Syntrophobacterales</taxon>
        <taxon>Syntrophobacteraceae</taxon>
        <taxon>Desulfacinum</taxon>
    </lineage>
</organism>
<keyword evidence="4" id="KW-0808">Transferase</keyword>
<dbReference type="FunFam" id="3.30.565.10:FF:000006">
    <property type="entry name" value="Sensor histidine kinase WalK"/>
    <property type="match status" value="1"/>
</dbReference>
<sequence>MDRFDPRTETFTHYRHDPSDPESLGSNRVWCVFEDSRGVLWVGTDRGLDRMDPESGTFLHYRHDPNDPASLSHDSVSDIAEAQDGTLWISTYGGGLNRFRVREGTFEPFRHRPGDDGSLSSDRVWTVMVDRDGRVWVGTEEGLNVFDPATGVFHAYRADPSDPSSLSHNSVSRIYRDSRGILWVATLGGGLNRFDEERRSFSAYRYDPRSPVSLSNNTVWDIAEDEAGSLWVATQSGVDRLDPQGICFPHYHWDPLDPRSLSNNHVTAFHEDRKGTLWVGTNGGGVNRWDRVRNRFESFLMNPDDPNSLSNNDVTCIVDGPDGSLWIGTRNGLNRFEPATGKWERYVHKEDHPHSLPHGNISALLPEDSMESLWVASFGGGLYRFHPERGVLDRFSACREKAGCLATDWLTCLLKARDGTLWVGGAGGLSALDPETKTVKTLDAERVGLASDNITVLYEDRKGGIWVGTEAGLHRWMPRSRSFVKYGTRELPGPLVAGIVEDDEGRLWISTNKGLSRFDPGTGRYRNYDEGDGLQSNQFWVRAAYRTRQGELLFGGIRGFNAFFPERILDNPYKPPVVLTDLLIFNRPVRIGDASPLQQSLPFTKKIVLTHEQSVVSFRFSALNFRAPEKNRYAYKLEGLDKDWNHVDSSRRFATYAHLPPGRYVFRVKAANNDGVWNEEGTALAVEVKPAWWQTWWFRGLGAALALALFGVLYHAKLQQLEAEKRATRILTESKEQLERKVAERTAELEASNRELEAFSYSVSHDLRAPLRAIDGFSGILHRQYRDRLDDQGVEYLDHVRSAAKRMNQMIDALLALSRIARAEVSRERVNLSELARETAAMLTAQDSGREVIFRIAPDLEVEGDPVLLRVLVQNLLENAWKFTADRPRALIEFGRTDVGGKSALFVRDNGVGFDGKYADKLFRPFQRLHSRERFPGTGIGLATVQRIVERHGGTIWAEGTQGGGATFYFLL</sequence>
<dbReference type="Gene3D" id="3.30.565.10">
    <property type="entry name" value="Histidine kinase-like ATPase, C-terminal domain"/>
    <property type="match status" value="1"/>
</dbReference>
<feature type="domain" description="Histidine kinase" evidence="8">
    <location>
        <begin position="762"/>
        <end position="972"/>
    </location>
</feature>
<reference evidence="10" key="1">
    <citation type="submission" date="2016-11" db="EMBL/GenBank/DDBJ databases">
        <authorList>
            <person name="Varghese N."/>
            <person name="Submissions S."/>
        </authorList>
    </citation>
    <scope>NUCLEOTIDE SEQUENCE [LARGE SCALE GENOMIC DNA]</scope>
    <source>
        <strain evidence="10">DSM 9756</strain>
    </source>
</reference>
<dbReference type="InterPro" id="IPR004358">
    <property type="entry name" value="Sig_transdc_His_kin-like_C"/>
</dbReference>
<dbReference type="InterPro" id="IPR011123">
    <property type="entry name" value="Y_Y_Y"/>
</dbReference>
<evidence type="ECO:0000256" key="4">
    <source>
        <dbReference type="ARBA" id="ARBA00022679"/>
    </source>
</evidence>
<evidence type="ECO:0000256" key="2">
    <source>
        <dbReference type="ARBA" id="ARBA00012438"/>
    </source>
</evidence>
<accession>A0A1M5CEA0</accession>
<evidence type="ECO:0000256" key="7">
    <source>
        <dbReference type="SAM" id="MobiDB-lite"/>
    </source>
</evidence>